<dbReference type="EMBL" id="LOCK01000094">
    <property type="protein sequence ID" value="KTE89081.1"/>
    <property type="molecule type" value="Genomic_DNA"/>
</dbReference>
<proteinExistence type="predicted"/>
<dbReference type="GO" id="GO:0008233">
    <property type="term" value="F:peptidase activity"/>
    <property type="evidence" value="ECO:0007669"/>
    <property type="project" value="UniProtKB-KW"/>
</dbReference>
<keyword evidence="7 8" id="KW-0472">Membrane</keyword>
<accession>A0A0W1JBT3</accession>
<evidence type="ECO:0000256" key="4">
    <source>
        <dbReference type="ARBA" id="ARBA00022692"/>
    </source>
</evidence>
<dbReference type="InterPro" id="IPR006741">
    <property type="entry name" value="AgrB"/>
</dbReference>
<keyword evidence="5" id="KW-0378">Hydrolase</keyword>
<sequence length="196" mass="21536">MFDLERIAHQMTMILLKDSPIEAVEKAKVEYGLALVLGLGIEFILTVGVSLFLGTAVYTALIMLSSLTLRIFTGGTHCSSFLRCQVFTLVLFIGSSLLIKNIVWSFELNALIMASLTLGIIACILIGKHKRSSLVVWILFAILPVVIILVLKKPHWLIVFALSSSAGIFLQLLMVSRIGKVIVYKSDQAMQKLGIS</sequence>
<protein>
    <submittedName>
        <fullName evidence="9">Accessory protein regulator protein B</fullName>
    </submittedName>
</protein>
<dbReference type="GO" id="GO:0009372">
    <property type="term" value="P:quorum sensing"/>
    <property type="evidence" value="ECO:0007669"/>
    <property type="project" value="UniProtKB-KW"/>
</dbReference>
<evidence type="ECO:0000256" key="1">
    <source>
        <dbReference type="ARBA" id="ARBA00022475"/>
    </source>
</evidence>
<organism evidence="9 10">
    <name type="scientific">Desulfitobacterium hafniense</name>
    <name type="common">Desulfitobacterium frappieri</name>
    <dbReference type="NCBI Taxonomy" id="49338"/>
    <lineage>
        <taxon>Bacteria</taxon>
        <taxon>Bacillati</taxon>
        <taxon>Bacillota</taxon>
        <taxon>Clostridia</taxon>
        <taxon>Eubacteriales</taxon>
        <taxon>Desulfitobacteriaceae</taxon>
        <taxon>Desulfitobacterium</taxon>
    </lineage>
</organism>
<feature type="transmembrane region" description="Helical" evidence="8">
    <location>
        <begin position="81"/>
        <end position="102"/>
    </location>
</feature>
<feature type="transmembrane region" description="Helical" evidence="8">
    <location>
        <begin position="108"/>
        <end position="127"/>
    </location>
</feature>
<dbReference type="SMART" id="SM00793">
    <property type="entry name" value="AgrB"/>
    <property type="match status" value="1"/>
</dbReference>
<feature type="transmembrane region" description="Helical" evidence="8">
    <location>
        <begin position="157"/>
        <end position="175"/>
    </location>
</feature>
<feature type="transmembrane region" description="Helical" evidence="8">
    <location>
        <begin position="134"/>
        <end position="151"/>
    </location>
</feature>
<evidence type="ECO:0000256" key="5">
    <source>
        <dbReference type="ARBA" id="ARBA00022801"/>
    </source>
</evidence>
<keyword evidence="1" id="KW-1003">Cell membrane</keyword>
<keyword evidence="3" id="KW-0645">Protease</keyword>
<name>A0A0W1JBT3_DESHA</name>
<keyword evidence="2" id="KW-0673">Quorum sensing</keyword>
<gene>
    <name evidence="9" type="ORF">AT727_13730</name>
</gene>
<dbReference type="Pfam" id="PF04647">
    <property type="entry name" value="AgrB"/>
    <property type="match status" value="1"/>
</dbReference>
<dbReference type="RefSeq" id="WP_005814818.1">
    <property type="nucleotide sequence ID" value="NZ_CABKQQ010000052.1"/>
</dbReference>
<dbReference type="GO" id="GO:0016020">
    <property type="term" value="C:membrane"/>
    <property type="evidence" value="ECO:0007669"/>
    <property type="project" value="InterPro"/>
</dbReference>
<feature type="transmembrane region" description="Helical" evidence="8">
    <location>
        <begin position="43"/>
        <end position="69"/>
    </location>
</feature>
<dbReference type="Proteomes" id="UP000054623">
    <property type="component" value="Unassembled WGS sequence"/>
</dbReference>
<dbReference type="AlphaFoldDB" id="A0A0W1JBT3"/>
<keyword evidence="4 8" id="KW-0812">Transmembrane</keyword>
<evidence type="ECO:0000256" key="6">
    <source>
        <dbReference type="ARBA" id="ARBA00022989"/>
    </source>
</evidence>
<dbReference type="OrthoDB" id="2854767at2"/>
<reference evidence="9 10" key="1">
    <citation type="submission" date="2015-12" db="EMBL/GenBank/DDBJ databases">
        <title>Draft Genome Sequence of Desulfitobacterium hafniense Strain DH, a Sulfate-reducing Bacterium Isolated from Paddy Soils.</title>
        <authorList>
            <person name="Bao P."/>
            <person name="Zhang X."/>
            <person name="Li G."/>
        </authorList>
    </citation>
    <scope>NUCLEOTIDE SEQUENCE [LARGE SCALE GENOMIC DNA]</scope>
    <source>
        <strain evidence="9 10">DH</strain>
    </source>
</reference>
<evidence type="ECO:0000256" key="7">
    <source>
        <dbReference type="ARBA" id="ARBA00023136"/>
    </source>
</evidence>
<evidence type="ECO:0000313" key="9">
    <source>
        <dbReference type="EMBL" id="KTE89081.1"/>
    </source>
</evidence>
<keyword evidence="6 8" id="KW-1133">Transmembrane helix</keyword>
<comment type="caution">
    <text evidence="9">The sequence shown here is derived from an EMBL/GenBank/DDBJ whole genome shotgun (WGS) entry which is preliminary data.</text>
</comment>
<evidence type="ECO:0000313" key="10">
    <source>
        <dbReference type="Proteomes" id="UP000054623"/>
    </source>
</evidence>
<evidence type="ECO:0000256" key="3">
    <source>
        <dbReference type="ARBA" id="ARBA00022670"/>
    </source>
</evidence>
<evidence type="ECO:0000256" key="8">
    <source>
        <dbReference type="SAM" id="Phobius"/>
    </source>
</evidence>
<evidence type="ECO:0000256" key="2">
    <source>
        <dbReference type="ARBA" id="ARBA00022654"/>
    </source>
</evidence>
<dbReference type="GO" id="GO:0006508">
    <property type="term" value="P:proteolysis"/>
    <property type="evidence" value="ECO:0007669"/>
    <property type="project" value="UniProtKB-KW"/>
</dbReference>